<protein>
    <submittedName>
        <fullName evidence="1">Uncharacterized protein</fullName>
    </submittedName>
</protein>
<reference evidence="1" key="1">
    <citation type="journal article" date="2020" name="Nature">
        <title>Giant virus diversity and host interactions through global metagenomics.</title>
        <authorList>
            <person name="Schulz F."/>
            <person name="Roux S."/>
            <person name="Paez-Espino D."/>
            <person name="Jungbluth S."/>
            <person name="Walsh D.A."/>
            <person name="Denef V.J."/>
            <person name="McMahon K.D."/>
            <person name="Konstantinidis K.T."/>
            <person name="Eloe-Fadrosh E.A."/>
            <person name="Kyrpides N.C."/>
            <person name="Woyke T."/>
        </authorList>
    </citation>
    <scope>NUCLEOTIDE SEQUENCE</scope>
    <source>
        <strain evidence="1">GVMAG-M-3300020166-5</strain>
    </source>
</reference>
<dbReference type="EMBL" id="MN739283">
    <property type="protein sequence ID" value="QHS97000.1"/>
    <property type="molecule type" value="Genomic_DNA"/>
</dbReference>
<name>A0A6C0BY34_9ZZZZ</name>
<evidence type="ECO:0000313" key="1">
    <source>
        <dbReference type="EMBL" id="QHS97000.1"/>
    </source>
</evidence>
<proteinExistence type="predicted"/>
<organism evidence="1">
    <name type="scientific">viral metagenome</name>
    <dbReference type="NCBI Taxonomy" id="1070528"/>
    <lineage>
        <taxon>unclassified sequences</taxon>
        <taxon>metagenomes</taxon>
        <taxon>organismal metagenomes</taxon>
    </lineage>
</organism>
<sequence length="44" mass="5513">MNYMLEYLITLICKINREYKKFTFIDNDTILLMERHSHYLTLRD</sequence>
<accession>A0A6C0BY34</accession>
<dbReference type="AlphaFoldDB" id="A0A6C0BY34"/>